<name>A0A845SZ20_9FIRM</name>
<dbReference type="Gene3D" id="3.40.50.1010">
    <property type="entry name" value="5'-nuclease"/>
    <property type="match status" value="1"/>
</dbReference>
<comment type="caution">
    <text evidence="1">The sequence shown here is derived from an EMBL/GenBank/DDBJ whole genome shotgun (WGS) entry which is preliminary data.</text>
</comment>
<dbReference type="AlphaFoldDB" id="A0A845SZ20"/>
<sequence>MSKLHVYIDGTWLFKVVDGDVFKRFIYSSRYFTIDFNRFNALLLQHIQKQRPECTEIGNCNFVTSLFNLPDDFDSWVGMRIANPYGGQNVVISQRNIDITKQNIAKRKEFADAAINAGYDPNCIFHVQLQEWMLLNMLHSELRYQEKQVDTTVVALLVRDAIEHSNDCFALVAGDADILPAIHIAYPNYTRNVFPVLTSPDEREGKNRQTSFKYSQYDFDIDTLVLQSHIGKIMAGNVYQCTECRKFFTTQVPIDQQKIKSGQILPRCPACRRH</sequence>
<evidence type="ECO:0000313" key="1">
    <source>
        <dbReference type="EMBL" id="NDO39764.1"/>
    </source>
</evidence>
<proteinExistence type="predicted"/>
<protein>
    <submittedName>
        <fullName evidence="1">NYN domain-containing protein</fullName>
    </submittedName>
</protein>
<organism evidence="1 2">
    <name type="scientific">Anaerotruncus colihominis</name>
    <dbReference type="NCBI Taxonomy" id="169435"/>
    <lineage>
        <taxon>Bacteria</taxon>
        <taxon>Bacillati</taxon>
        <taxon>Bacillota</taxon>
        <taxon>Clostridia</taxon>
        <taxon>Eubacteriales</taxon>
        <taxon>Oscillospiraceae</taxon>
        <taxon>Anaerotruncus</taxon>
    </lineage>
</organism>
<reference evidence="1 2" key="1">
    <citation type="submission" date="2019-06" db="EMBL/GenBank/DDBJ databases">
        <title>Draft genome sequences of 15 bacterial species constituting the stable defined intestinal microbiota of the GM15 gnotobiotic mouse model.</title>
        <authorList>
            <person name="Elie C."/>
            <person name="Mathieu A."/>
            <person name="Saliou A."/>
            <person name="Darnaud M."/>
            <person name="Leulier F."/>
            <person name="Tamellini A."/>
        </authorList>
    </citation>
    <scope>NUCLEOTIDE SEQUENCE [LARGE SCALE GENOMIC DNA]</scope>
    <source>
        <strain evidence="1 2">JM4-15</strain>
    </source>
</reference>
<gene>
    <name evidence="1" type="ORF">FMM72_11015</name>
</gene>
<dbReference type="EMBL" id="VIQT01000015">
    <property type="protein sequence ID" value="NDO39764.1"/>
    <property type="molecule type" value="Genomic_DNA"/>
</dbReference>
<dbReference type="Proteomes" id="UP000462501">
    <property type="component" value="Unassembled WGS sequence"/>
</dbReference>
<accession>A0A845SZ20</accession>
<dbReference type="RefSeq" id="WP_162221443.1">
    <property type="nucleotide sequence ID" value="NZ_JANJZM010000013.1"/>
</dbReference>
<evidence type="ECO:0000313" key="2">
    <source>
        <dbReference type="Proteomes" id="UP000462501"/>
    </source>
</evidence>